<feature type="compositionally biased region" description="Basic and acidic residues" evidence="1">
    <location>
        <begin position="29"/>
        <end position="38"/>
    </location>
</feature>
<reference evidence="2 3" key="1">
    <citation type="submission" date="2020-02" db="EMBL/GenBank/DDBJ databases">
        <authorList>
            <person name="Ferguson B K."/>
        </authorList>
    </citation>
    <scope>NUCLEOTIDE SEQUENCE [LARGE SCALE GENOMIC DNA]</scope>
</reference>
<dbReference type="Proteomes" id="UP000479190">
    <property type="component" value="Unassembled WGS sequence"/>
</dbReference>
<feature type="compositionally biased region" description="Basic and acidic residues" evidence="1">
    <location>
        <begin position="56"/>
        <end position="65"/>
    </location>
</feature>
<evidence type="ECO:0000313" key="3">
    <source>
        <dbReference type="Proteomes" id="UP000479190"/>
    </source>
</evidence>
<protein>
    <submittedName>
        <fullName evidence="2">Uncharacterized protein</fullName>
    </submittedName>
</protein>
<dbReference type="EMBL" id="CADCXV010001152">
    <property type="protein sequence ID" value="CAB0042069.1"/>
    <property type="molecule type" value="Genomic_DNA"/>
</dbReference>
<evidence type="ECO:0000256" key="1">
    <source>
        <dbReference type="SAM" id="MobiDB-lite"/>
    </source>
</evidence>
<name>A0A6H5IUP3_9HYME</name>
<sequence length="164" mass="19313">MHANTRARVLMPRTEHTCDTTRIRREMADAAGRDEKQEMATIRQAHGNNEKRRRSDGRDENEKRCRSTTSADRRTKPKHAYATMHANTRDMQLSRPRLTDNRRRARQLNTRVCATMHANTQQARAQTRWRLPTIRYGPTRRSCHEFYTLSITQTCTHATDQTMF</sequence>
<gene>
    <name evidence="2" type="ORF">TBRA_LOCUS13711</name>
</gene>
<feature type="region of interest" description="Disordered" evidence="1">
    <location>
        <begin position="29"/>
        <end position="78"/>
    </location>
</feature>
<dbReference type="AlphaFoldDB" id="A0A6H5IUP3"/>
<accession>A0A6H5IUP3</accession>
<keyword evidence="3" id="KW-1185">Reference proteome</keyword>
<evidence type="ECO:0000313" key="2">
    <source>
        <dbReference type="EMBL" id="CAB0042069.1"/>
    </source>
</evidence>
<proteinExistence type="predicted"/>
<organism evidence="2 3">
    <name type="scientific">Trichogramma brassicae</name>
    <dbReference type="NCBI Taxonomy" id="86971"/>
    <lineage>
        <taxon>Eukaryota</taxon>
        <taxon>Metazoa</taxon>
        <taxon>Ecdysozoa</taxon>
        <taxon>Arthropoda</taxon>
        <taxon>Hexapoda</taxon>
        <taxon>Insecta</taxon>
        <taxon>Pterygota</taxon>
        <taxon>Neoptera</taxon>
        <taxon>Endopterygota</taxon>
        <taxon>Hymenoptera</taxon>
        <taxon>Apocrita</taxon>
        <taxon>Proctotrupomorpha</taxon>
        <taxon>Chalcidoidea</taxon>
        <taxon>Trichogrammatidae</taxon>
        <taxon>Trichogramma</taxon>
    </lineage>
</organism>